<evidence type="ECO:0000259" key="4">
    <source>
        <dbReference type="PROSITE" id="PS50102"/>
    </source>
</evidence>
<organism evidence="5 6">
    <name type="scientific">Nephila pilipes</name>
    <name type="common">Giant wood spider</name>
    <name type="synonym">Nephila maculata</name>
    <dbReference type="NCBI Taxonomy" id="299642"/>
    <lineage>
        <taxon>Eukaryota</taxon>
        <taxon>Metazoa</taxon>
        <taxon>Ecdysozoa</taxon>
        <taxon>Arthropoda</taxon>
        <taxon>Chelicerata</taxon>
        <taxon>Arachnida</taxon>
        <taxon>Araneae</taxon>
        <taxon>Araneomorphae</taxon>
        <taxon>Entelegynae</taxon>
        <taxon>Araneoidea</taxon>
        <taxon>Nephilidae</taxon>
        <taxon>Nephila</taxon>
    </lineage>
</organism>
<accession>A0A8X6PAG2</accession>
<reference evidence="5" key="1">
    <citation type="submission" date="2020-08" db="EMBL/GenBank/DDBJ databases">
        <title>Multicomponent nature underlies the extraordinary mechanical properties of spider dragline silk.</title>
        <authorList>
            <person name="Kono N."/>
            <person name="Nakamura H."/>
            <person name="Mori M."/>
            <person name="Yoshida Y."/>
            <person name="Ohtoshi R."/>
            <person name="Malay A.D."/>
            <person name="Moran D.A.P."/>
            <person name="Tomita M."/>
            <person name="Numata K."/>
            <person name="Arakawa K."/>
        </authorList>
    </citation>
    <scope>NUCLEOTIDE SEQUENCE</scope>
</reference>
<dbReference type="OrthoDB" id="10047851at2759"/>
<dbReference type="PROSITE" id="PS50102">
    <property type="entry name" value="RRM"/>
    <property type="match status" value="1"/>
</dbReference>
<dbReference type="CDD" id="cd00590">
    <property type="entry name" value="RRM_SF"/>
    <property type="match status" value="1"/>
</dbReference>
<feature type="domain" description="RRM" evidence="4">
    <location>
        <begin position="1"/>
        <end position="79"/>
    </location>
</feature>
<dbReference type="InterPro" id="IPR000504">
    <property type="entry name" value="RRM_dom"/>
</dbReference>
<name>A0A8X6PAG2_NEPPI</name>
<dbReference type="InterPro" id="IPR012677">
    <property type="entry name" value="Nucleotide-bd_a/b_plait_sf"/>
</dbReference>
<dbReference type="Pfam" id="PF00076">
    <property type="entry name" value="RRM_1"/>
    <property type="match status" value="1"/>
</dbReference>
<keyword evidence="1 2" id="KW-0694">RNA-binding</keyword>
<keyword evidence="6" id="KW-1185">Reference proteome</keyword>
<dbReference type="SUPFAM" id="SSF54928">
    <property type="entry name" value="RNA-binding domain, RBD"/>
    <property type="match status" value="1"/>
</dbReference>
<evidence type="ECO:0000256" key="3">
    <source>
        <dbReference type="SAM" id="MobiDB-lite"/>
    </source>
</evidence>
<feature type="compositionally biased region" description="Polar residues" evidence="3">
    <location>
        <begin position="86"/>
        <end position="101"/>
    </location>
</feature>
<dbReference type="EMBL" id="BMAW01113393">
    <property type="protein sequence ID" value="GFT56904.1"/>
    <property type="molecule type" value="Genomic_DNA"/>
</dbReference>
<evidence type="ECO:0000256" key="1">
    <source>
        <dbReference type="ARBA" id="ARBA00022884"/>
    </source>
</evidence>
<dbReference type="GO" id="GO:0003723">
    <property type="term" value="F:RNA binding"/>
    <property type="evidence" value="ECO:0007669"/>
    <property type="project" value="UniProtKB-UniRule"/>
</dbReference>
<dbReference type="InterPro" id="IPR035979">
    <property type="entry name" value="RBD_domain_sf"/>
</dbReference>
<gene>
    <name evidence="5" type="ORF">NPIL_115411</name>
</gene>
<evidence type="ECO:0000256" key="2">
    <source>
        <dbReference type="PROSITE-ProRule" id="PRU00176"/>
    </source>
</evidence>
<feature type="region of interest" description="Disordered" evidence="3">
    <location>
        <begin position="86"/>
        <end position="110"/>
    </location>
</feature>
<sequence length="110" mass="12863">MKCADLMFLFQSRREELRAIFEVYGRVKKINLIFHRGNQIKYGFIHYYTKEEAMNALEKGDEAGIFYKGYRLLILQAFRKKGSKSIMGSKNGFQPPSNTNMRAEMPPNIM</sequence>
<evidence type="ECO:0000313" key="6">
    <source>
        <dbReference type="Proteomes" id="UP000887013"/>
    </source>
</evidence>
<dbReference type="Proteomes" id="UP000887013">
    <property type="component" value="Unassembled WGS sequence"/>
</dbReference>
<protein>
    <recommendedName>
        <fullName evidence="4">RRM domain-containing protein</fullName>
    </recommendedName>
</protein>
<evidence type="ECO:0000313" key="5">
    <source>
        <dbReference type="EMBL" id="GFT56904.1"/>
    </source>
</evidence>
<comment type="caution">
    <text evidence="5">The sequence shown here is derived from an EMBL/GenBank/DDBJ whole genome shotgun (WGS) entry which is preliminary data.</text>
</comment>
<dbReference type="Gene3D" id="3.30.70.330">
    <property type="match status" value="1"/>
</dbReference>
<dbReference type="AlphaFoldDB" id="A0A8X6PAG2"/>
<proteinExistence type="predicted"/>